<dbReference type="InterPro" id="IPR051531">
    <property type="entry name" value="N-acetyltransferase"/>
</dbReference>
<dbReference type="RefSeq" id="WP_116048650.1">
    <property type="nucleotide sequence ID" value="NZ_QUBQ01000005.1"/>
</dbReference>
<evidence type="ECO:0000259" key="1">
    <source>
        <dbReference type="PROSITE" id="PS51186"/>
    </source>
</evidence>
<organism evidence="2 3">
    <name type="scientific">Paenibacillus paeoniae</name>
    <dbReference type="NCBI Taxonomy" id="2292705"/>
    <lineage>
        <taxon>Bacteria</taxon>
        <taxon>Bacillati</taxon>
        <taxon>Bacillota</taxon>
        <taxon>Bacilli</taxon>
        <taxon>Bacillales</taxon>
        <taxon>Paenibacillaceae</taxon>
        <taxon>Paenibacillus</taxon>
    </lineage>
</organism>
<dbReference type="PROSITE" id="PS51186">
    <property type="entry name" value="GNAT"/>
    <property type="match status" value="1"/>
</dbReference>
<dbReference type="Pfam" id="PF13302">
    <property type="entry name" value="Acetyltransf_3"/>
    <property type="match status" value="1"/>
</dbReference>
<dbReference type="InterPro" id="IPR000182">
    <property type="entry name" value="GNAT_dom"/>
</dbReference>
<dbReference type="InterPro" id="IPR016181">
    <property type="entry name" value="Acyl_CoA_acyltransferase"/>
</dbReference>
<reference evidence="2 3" key="1">
    <citation type="submission" date="2018-08" db="EMBL/GenBank/DDBJ databases">
        <title>Paenibacillus sp. M4BSY-1, whole genome shotgun sequence.</title>
        <authorList>
            <person name="Tuo L."/>
        </authorList>
    </citation>
    <scope>NUCLEOTIDE SEQUENCE [LARGE SCALE GENOMIC DNA]</scope>
    <source>
        <strain evidence="2 3">M4BSY-1</strain>
    </source>
</reference>
<comment type="caution">
    <text evidence="2">The sequence shown here is derived from an EMBL/GenBank/DDBJ whole genome shotgun (WGS) entry which is preliminary data.</text>
</comment>
<sequence>MQLETERLIIREFTHEDMEAVHEYASDPVVTTHMIWGPNSVADTRSFIEQMITMQERRPREGYELAVTLKESGKLIGGTGLYVMLMSQGEIGYCYNRQYWGQGYATEAASALLHYGFRELGLHRIYATCRPGNVGSATVMRKLGMSYEGHLREHMFHKDKWHDSYLYSILEHEYKVLSQHGQQSAQ</sequence>
<dbReference type="OrthoDB" id="9785602at2"/>
<dbReference type="Proteomes" id="UP000261905">
    <property type="component" value="Unassembled WGS sequence"/>
</dbReference>
<keyword evidence="2" id="KW-0808">Transferase</keyword>
<feature type="domain" description="N-acetyltransferase" evidence="1">
    <location>
        <begin position="8"/>
        <end position="167"/>
    </location>
</feature>
<dbReference type="PANTHER" id="PTHR43792:SF1">
    <property type="entry name" value="N-ACETYLTRANSFERASE DOMAIN-CONTAINING PROTEIN"/>
    <property type="match status" value="1"/>
</dbReference>
<accession>A0A371P6B2</accession>
<dbReference type="GO" id="GO:0016747">
    <property type="term" value="F:acyltransferase activity, transferring groups other than amino-acyl groups"/>
    <property type="evidence" value="ECO:0007669"/>
    <property type="project" value="InterPro"/>
</dbReference>
<proteinExistence type="predicted"/>
<dbReference type="EMBL" id="QUBQ01000005">
    <property type="protein sequence ID" value="REK71432.1"/>
    <property type="molecule type" value="Genomic_DNA"/>
</dbReference>
<dbReference type="AlphaFoldDB" id="A0A371P6B2"/>
<protein>
    <submittedName>
        <fullName evidence="2">N-acetyltransferase</fullName>
    </submittedName>
</protein>
<keyword evidence="3" id="KW-1185">Reference proteome</keyword>
<dbReference type="SUPFAM" id="SSF55729">
    <property type="entry name" value="Acyl-CoA N-acyltransferases (Nat)"/>
    <property type="match status" value="1"/>
</dbReference>
<evidence type="ECO:0000313" key="2">
    <source>
        <dbReference type="EMBL" id="REK71432.1"/>
    </source>
</evidence>
<dbReference type="Gene3D" id="3.40.630.30">
    <property type="match status" value="1"/>
</dbReference>
<name>A0A371P6B2_9BACL</name>
<dbReference type="PANTHER" id="PTHR43792">
    <property type="entry name" value="GNAT FAMILY, PUTATIVE (AFU_ORTHOLOGUE AFUA_3G00765)-RELATED-RELATED"/>
    <property type="match status" value="1"/>
</dbReference>
<gene>
    <name evidence="2" type="ORF">DX130_20725</name>
</gene>
<evidence type="ECO:0000313" key="3">
    <source>
        <dbReference type="Proteomes" id="UP000261905"/>
    </source>
</evidence>